<dbReference type="InterPro" id="IPR024455">
    <property type="entry name" value="Phage_capsid"/>
</dbReference>
<dbReference type="SUPFAM" id="SSF56563">
    <property type="entry name" value="Major capsid protein gp5"/>
    <property type="match status" value="1"/>
</dbReference>
<comment type="caution">
    <text evidence="4">The sequence shown here is derived from an EMBL/GenBank/DDBJ whole genome shotgun (WGS) entry which is preliminary data.</text>
</comment>
<reference evidence="4 5" key="1">
    <citation type="submission" date="2018-09" db="EMBL/GenBank/DDBJ databases">
        <title>Genome sequencing of Nocardioides immobilis CCTCC AB 2017083 for comparison to Nocardioides silvaticus.</title>
        <authorList>
            <person name="Li C."/>
            <person name="Wang G."/>
        </authorList>
    </citation>
    <scope>NUCLEOTIDE SEQUENCE [LARGE SCALE GENOMIC DNA]</scope>
    <source>
        <strain evidence="4 5">CCTCC AB 2017083</strain>
    </source>
</reference>
<dbReference type="Proteomes" id="UP000283644">
    <property type="component" value="Unassembled WGS sequence"/>
</dbReference>
<sequence>MLMSPRRETIPVSVWPGGWPTNRNRKNAGLPDWPGGRQAQQTFAPGRWRRVERPSHRTHPCLRSLAAFQIGHTPMTTMTLGQVSARMIELGDEMEKLDNIRQEHGSLTREKQARLDGLLAEFKDLQDRYHEKRSAELAELRDIANGKDGGMVVPGVPGRDDDSFAQAPTRARRIIDQAHRSGALADHAAETVERMVTGGSDFERSAASRWVEVTGDPAYLRAFAHLLTDPTRGHLMWNEQEREAFQRVERYRSESRAMSLTDANGGYMVPMTLDPAINLTSAGSTNPLRQVARVVQTATESWTGITSAGATAEWKAEAAEAADAAPTVDDQPIPVHFGDVFVPYSYEVGMDAANFSVELGRVLADAADQLMNTAYTTGSGSGQPKGFVTALAGTASEVNAAADDTFAKGDVYALQNALPARWSANASWQASLPIINTMSQFETTAGARLFPELSEGRLLNRPINENSNMDSTVTTTGAVSNFVLAYGDWKQFVIVDRIGTTLELIPNLVGTNRRPTGQRGAFLWFRTGSDVLVTNAFRLLDVASAA</sequence>
<evidence type="ECO:0000259" key="3">
    <source>
        <dbReference type="Pfam" id="PF05065"/>
    </source>
</evidence>
<dbReference type="NCBIfam" id="TIGR01554">
    <property type="entry name" value="major_cap_HK97"/>
    <property type="match status" value="1"/>
</dbReference>
<feature type="domain" description="Phage capsid-like C-terminal" evidence="3">
    <location>
        <begin position="265"/>
        <end position="541"/>
    </location>
</feature>
<protein>
    <submittedName>
        <fullName evidence="4">Phage major capsid protein</fullName>
    </submittedName>
</protein>
<keyword evidence="5" id="KW-1185">Reference proteome</keyword>
<dbReference type="InterPro" id="IPR054612">
    <property type="entry name" value="Phage_capsid-like_C"/>
</dbReference>
<evidence type="ECO:0000313" key="5">
    <source>
        <dbReference type="Proteomes" id="UP000283644"/>
    </source>
</evidence>
<dbReference type="AlphaFoldDB" id="A0A417Y574"/>
<accession>A0A417Y574</accession>
<evidence type="ECO:0000313" key="4">
    <source>
        <dbReference type="EMBL" id="RHW27820.1"/>
    </source>
</evidence>
<evidence type="ECO:0000256" key="2">
    <source>
        <dbReference type="SAM" id="MobiDB-lite"/>
    </source>
</evidence>
<dbReference type="EMBL" id="QXGH01000011">
    <property type="protein sequence ID" value="RHW27820.1"/>
    <property type="molecule type" value="Genomic_DNA"/>
</dbReference>
<comment type="subcellular location">
    <subcellularLocation>
        <location evidence="1">Virion</location>
    </subcellularLocation>
</comment>
<evidence type="ECO:0000256" key="1">
    <source>
        <dbReference type="ARBA" id="ARBA00004328"/>
    </source>
</evidence>
<gene>
    <name evidence="4" type="ORF">D0Z08_05850</name>
</gene>
<proteinExistence type="predicted"/>
<name>A0A417Y574_9ACTN</name>
<organism evidence="4 5">
    <name type="scientific">Nocardioides immobilis</name>
    <dbReference type="NCBI Taxonomy" id="2049295"/>
    <lineage>
        <taxon>Bacteria</taxon>
        <taxon>Bacillati</taxon>
        <taxon>Actinomycetota</taxon>
        <taxon>Actinomycetes</taxon>
        <taxon>Propionibacteriales</taxon>
        <taxon>Nocardioidaceae</taxon>
        <taxon>Nocardioides</taxon>
    </lineage>
</organism>
<dbReference type="Pfam" id="PF05065">
    <property type="entry name" value="Phage_capsid"/>
    <property type="match status" value="1"/>
</dbReference>
<dbReference type="Gene3D" id="3.30.2400.10">
    <property type="entry name" value="Major capsid protein gp5"/>
    <property type="match status" value="1"/>
</dbReference>
<feature type="region of interest" description="Disordered" evidence="2">
    <location>
        <begin position="13"/>
        <end position="38"/>
    </location>
</feature>